<keyword evidence="1" id="KW-0472">Membrane</keyword>
<accession>A0A1D3UHY5</accession>
<sequence length="336" mass="39392">MSRLRNKRIASLICTRLTMLFVCIFFWGEGKAQSSEDLIGRCITFLEASDSIAFRKVYPDIFMRYAAEASKIYLDSAIHQGDRQAVQSYLESLTAAPELDALAYYYLSNTEYHPFFRSLSGWEKYERWLDSVKSVPYADIRDEIWRIQREDQGIRVLWINLPKETADTTKAQVRNEMRRVDERNTRRAAQILDAFGKWPGADVLGASADQTLWLCIQHADQRPEVAVRYLPMLKAAVDEKRTVPMYYAYLVDRIRMHEGREQVYGTQTYKTKEEDGRSFFFVVPIEDVEHVDERRAAMGMGPLAEYLEGMGQKWDLVQYQKDLPKIWTYYRRSKMK</sequence>
<feature type="transmembrane region" description="Helical" evidence="1">
    <location>
        <begin position="9"/>
        <end position="28"/>
    </location>
</feature>
<dbReference type="InterPro" id="IPR046732">
    <property type="entry name" value="DUF6624"/>
</dbReference>
<evidence type="ECO:0000256" key="1">
    <source>
        <dbReference type="SAM" id="Phobius"/>
    </source>
</evidence>
<dbReference type="RefSeq" id="WP_074449566.1">
    <property type="nucleotide sequence ID" value="NZ_CAJPTF010000010.1"/>
</dbReference>
<dbReference type="Proteomes" id="UP000182057">
    <property type="component" value="Unassembled WGS sequence"/>
</dbReference>
<evidence type="ECO:0000313" key="2">
    <source>
        <dbReference type="EMBL" id="SCQ19638.1"/>
    </source>
</evidence>
<dbReference type="AlphaFoldDB" id="A0A1D3UHY5"/>
<organism evidence="2 3">
    <name type="scientific">Tannerella forsythia</name>
    <name type="common">Bacteroides forsythus</name>
    <dbReference type="NCBI Taxonomy" id="28112"/>
    <lineage>
        <taxon>Bacteria</taxon>
        <taxon>Pseudomonadati</taxon>
        <taxon>Bacteroidota</taxon>
        <taxon>Bacteroidia</taxon>
        <taxon>Bacteroidales</taxon>
        <taxon>Tannerellaceae</taxon>
        <taxon>Tannerella</taxon>
    </lineage>
</organism>
<protein>
    <submittedName>
        <fullName evidence="2">Uncharacterized protein</fullName>
    </submittedName>
</protein>
<dbReference type="OrthoDB" id="1164858at2"/>
<reference evidence="2 3" key="1">
    <citation type="submission" date="2016-09" db="EMBL/GenBank/DDBJ databases">
        <authorList>
            <person name="Capua I."/>
            <person name="De Benedictis P."/>
            <person name="Joannis T."/>
            <person name="Lombin L.H."/>
            <person name="Cattoli G."/>
        </authorList>
    </citation>
    <scope>NUCLEOTIDE SEQUENCE [LARGE SCALE GENOMIC DNA]</scope>
    <source>
        <strain evidence="2 3">UB20</strain>
    </source>
</reference>
<proteinExistence type="predicted"/>
<dbReference type="EMBL" id="FMMM01000026">
    <property type="protein sequence ID" value="SCQ19638.1"/>
    <property type="molecule type" value="Genomic_DNA"/>
</dbReference>
<gene>
    <name evidence="2" type="ORF">TFUB20_00773</name>
</gene>
<keyword evidence="1" id="KW-1133">Transmembrane helix</keyword>
<dbReference type="Pfam" id="PF20329">
    <property type="entry name" value="DUF6624"/>
    <property type="match status" value="1"/>
</dbReference>
<name>A0A1D3UHY5_TANFO</name>
<evidence type="ECO:0000313" key="3">
    <source>
        <dbReference type="Proteomes" id="UP000182057"/>
    </source>
</evidence>
<keyword evidence="1" id="KW-0812">Transmembrane</keyword>